<keyword evidence="1" id="KW-0812">Transmembrane</keyword>
<evidence type="ECO:0000313" key="2">
    <source>
        <dbReference type="EMBL" id="MBC2329239.1"/>
    </source>
</evidence>
<organism evidence="2 3">
    <name type="scientific">Listeria swaminathanii</name>
    <dbReference type="NCBI Taxonomy" id="2713501"/>
    <lineage>
        <taxon>Bacteria</taxon>
        <taxon>Bacillati</taxon>
        <taxon>Bacillota</taxon>
        <taxon>Bacilli</taxon>
        <taxon>Bacillales</taxon>
        <taxon>Listeriaceae</taxon>
        <taxon>Listeria</taxon>
    </lineage>
</organism>
<dbReference type="EMBL" id="JAATOD010000001">
    <property type="protein sequence ID" value="MBC2329239.1"/>
    <property type="molecule type" value="Genomic_DNA"/>
</dbReference>
<feature type="transmembrane region" description="Helical" evidence="1">
    <location>
        <begin position="12"/>
        <end position="32"/>
    </location>
</feature>
<proteinExistence type="predicted"/>
<comment type="caution">
    <text evidence="2">The sequence shown here is derived from an EMBL/GenBank/DDBJ whole genome shotgun (WGS) entry which is preliminary data.</text>
</comment>
<protein>
    <submittedName>
        <fullName evidence="2">Uncharacterized protein</fullName>
    </submittedName>
</protein>
<dbReference type="AlphaFoldDB" id="A0A7X0ZZI9"/>
<dbReference type="RefSeq" id="WP_185637130.1">
    <property type="nucleotide sequence ID" value="NZ_JAATOD010000001.1"/>
</dbReference>
<keyword evidence="1" id="KW-1133">Transmembrane helix</keyword>
<feature type="transmembrane region" description="Helical" evidence="1">
    <location>
        <begin position="76"/>
        <end position="98"/>
    </location>
</feature>
<feature type="transmembrane region" description="Helical" evidence="1">
    <location>
        <begin position="44"/>
        <end position="64"/>
    </location>
</feature>
<keyword evidence="1" id="KW-0472">Membrane</keyword>
<evidence type="ECO:0000256" key="1">
    <source>
        <dbReference type="SAM" id="Phobius"/>
    </source>
</evidence>
<reference evidence="2 3" key="1">
    <citation type="submission" date="2020-03" db="EMBL/GenBank/DDBJ databases">
        <title>Soil Listeria distribution.</title>
        <authorList>
            <person name="Liao J."/>
            <person name="Wiedmann M."/>
        </authorList>
    </citation>
    <scope>NUCLEOTIDE SEQUENCE [LARGE SCALE GENOMIC DNA]</scope>
    <source>
        <strain evidence="2 3">FSL L7-0020</strain>
    </source>
</reference>
<gene>
    <name evidence="2" type="ORF">HCX62_04155</name>
</gene>
<evidence type="ECO:0000313" key="3">
    <source>
        <dbReference type="Proteomes" id="UP000572016"/>
    </source>
</evidence>
<accession>A0A7X0ZZI9</accession>
<name>A0A7X0ZZI9_9LIST</name>
<sequence>MNEFPVVYEPEYMTIYLLVIIGVFSATLALSLEKYKFSLAGKALIGMCFISLAVLFIYVLELAYLSDTADLLFQTIGVWEVVLFTHPYIFLILAILLGGEKKPPHVSKLKKNKLS</sequence>
<dbReference type="Proteomes" id="UP000572016">
    <property type="component" value="Unassembled WGS sequence"/>
</dbReference>